<gene>
    <name evidence="1" type="ORF">AArcSt11_09915</name>
</gene>
<dbReference type="AlphaFoldDB" id="A0AAE3FRF4"/>
<dbReference type="RefSeq" id="WP_250596735.1">
    <property type="nucleotide sequence ID" value="NZ_JAKRVY010000005.1"/>
</dbReference>
<evidence type="ECO:0000313" key="2">
    <source>
        <dbReference type="Proteomes" id="UP001202674"/>
    </source>
</evidence>
<sequence length="238" mass="27163">MTEDSWHHGSVLNADQFAAQRTLPKIQRFVEEFQDRNELSELQTILTSSARLGGNVVGQRPERFTEEFLIEPCLEALGYENIRARPSELATTNRKEPDYAVEADYEDLICLVEAKALTLLGQETTLEENSDVEQIRGYLEENFSTKYRTGLQQKYLVGILTDGVYWVLFGKPVGCSDPEPLHGISLKPTIERAIKAKQHPTQTSDSWRVEERNRLEADFSSRFSPNQVYKAILSEFSE</sequence>
<accession>A0AAE3FRF4</accession>
<dbReference type="Proteomes" id="UP001202674">
    <property type="component" value="Unassembled WGS sequence"/>
</dbReference>
<proteinExistence type="predicted"/>
<dbReference type="EMBL" id="JAKRVY010000005">
    <property type="protein sequence ID" value="MCL9813968.1"/>
    <property type="molecule type" value="Genomic_DNA"/>
</dbReference>
<comment type="caution">
    <text evidence="1">The sequence shown here is derived from an EMBL/GenBank/DDBJ whole genome shotgun (WGS) entry which is preliminary data.</text>
</comment>
<keyword evidence="2" id="KW-1185">Reference proteome</keyword>
<reference evidence="1 2" key="1">
    <citation type="journal article" date="2022" name="Syst. Appl. Microbiol.">
        <title>Natronocalculus amylovorans gen. nov., sp. nov., and Natranaeroarchaeum aerophilus sp. nov., dominant culturable amylolytic natronoarchaea from hypersaline soda lakes in southwestern Siberia.</title>
        <authorList>
            <person name="Sorokin D.Y."/>
            <person name="Elcheninov A.G."/>
            <person name="Khizhniak T.V."/>
            <person name="Koenen M."/>
            <person name="Bale N.J."/>
            <person name="Damste J.S.S."/>
            <person name="Kublanov I.V."/>
        </authorList>
    </citation>
    <scope>NUCLEOTIDE SEQUENCE [LARGE SCALE GENOMIC DNA]</scope>
    <source>
        <strain evidence="1 2">AArc-St1-1</strain>
    </source>
</reference>
<protein>
    <submittedName>
        <fullName evidence="1">Uncharacterized protein</fullName>
    </submittedName>
</protein>
<organism evidence="1 2">
    <name type="scientific">Natranaeroarchaeum aerophilus</name>
    <dbReference type="NCBI Taxonomy" id="2917711"/>
    <lineage>
        <taxon>Archaea</taxon>
        <taxon>Methanobacteriati</taxon>
        <taxon>Methanobacteriota</taxon>
        <taxon>Stenosarchaea group</taxon>
        <taxon>Halobacteria</taxon>
        <taxon>Halobacteriales</taxon>
        <taxon>Natronoarchaeaceae</taxon>
        <taxon>Natranaeroarchaeum</taxon>
    </lineage>
</organism>
<evidence type="ECO:0000313" key="1">
    <source>
        <dbReference type="EMBL" id="MCL9813968.1"/>
    </source>
</evidence>
<name>A0AAE3FRF4_9EURY</name>